<comment type="caution">
    <text evidence="1">The sequence shown here is derived from an EMBL/GenBank/DDBJ whole genome shotgun (WGS) entry which is preliminary data.</text>
</comment>
<dbReference type="AlphaFoldDB" id="A0A9J6DY01"/>
<name>A0A9J6DY01_RHIMP</name>
<dbReference type="Proteomes" id="UP000821866">
    <property type="component" value="Chromosome 4"/>
</dbReference>
<sequence length="114" mass="12251">MTAQLTELLKMAGKVVAVFPKRRCKMAPAGLFLRAPPPSSLLRTPPLELHRRLACVPVTAVAQRGIGPTPPLALPGAGHVRGVDIVDTSRGSAALLRSPPVILRLRVQRRCLPR</sequence>
<protein>
    <submittedName>
        <fullName evidence="1">Uncharacterized protein</fullName>
    </submittedName>
</protein>
<dbReference type="EMBL" id="JABSTU010000006">
    <property type="protein sequence ID" value="KAH8027037.1"/>
    <property type="molecule type" value="Genomic_DNA"/>
</dbReference>
<reference evidence="1" key="1">
    <citation type="journal article" date="2020" name="Cell">
        <title>Large-Scale Comparative Analyses of Tick Genomes Elucidate Their Genetic Diversity and Vector Capacities.</title>
        <authorList>
            <consortium name="Tick Genome and Microbiome Consortium (TIGMIC)"/>
            <person name="Jia N."/>
            <person name="Wang J."/>
            <person name="Shi W."/>
            <person name="Du L."/>
            <person name="Sun Y."/>
            <person name="Zhan W."/>
            <person name="Jiang J.F."/>
            <person name="Wang Q."/>
            <person name="Zhang B."/>
            <person name="Ji P."/>
            <person name="Bell-Sakyi L."/>
            <person name="Cui X.M."/>
            <person name="Yuan T.T."/>
            <person name="Jiang B.G."/>
            <person name="Yang W.F."/>
            <person name="Lam T.T."/>
            <person name="Chang Q.C."/>
            <person name="Ding S.J."/>
            <person name="Wang X.J."/>
            <person name="Zhu J.G."/>
            <person name="Ruan X.D."/>
            <person name="Zhao L."/>
            <person name="Wei J.T."/>
            <person name="Ye R.Z."/>
            <person name="Que T.C."/>
            <person name="Du C.H."/>
            <person name="Zhou Y.H."/>
            <person name="Cheng J.X."/>
            <person name="Dai P.F."/>
            <person name="Guo W.B."/>
            <person name="Han X.H."/>
            <person name="Huang E.J."/>
            <person name="Li L.F."/>
            <person name="Wei W."/>
            <person name="Gao Y.C."/>
            <person name="Liu J.Z."/>
            <person name="Shao H.Z."/>
            <person name="Wang X."/>
            <person name="Wang C.C."/>
            <person name="Yang T.C."/>
            <person name="Huo Q.B."/>
            <person name="Li W."/>
            <person name="Chen H.Y."/>
            <person name="Chen S.E."/>
            <person name="Zhou L.G."/>
            <person name="Ni X.B."/>
            <person name="Tian J.H."/>
            <person name="Sheng Y."/>
            <person name="Liu T."/>
            <person name="Pan Y.S."/>
            <person name="Xia L.Y."/>
            <person name="Li J."/>
            <person name="Zhao F."/>
            <person name="Cao W.C."/>
        </authorList>
    </citation>
    <scope>NUCLEOTIDE SEQUENCE</scope>
    <source>
        <strain evidence="1">Rmic-2018</strain>
    </source>
</reference>
<evidence type="ECO:0000313" key="1">
    <source>
        <dbReference type="EMBL" id="KAH8027037.1"/>
    </source>
</evidence>
<reference evidence="1" key="2">
    <citation type="submission" date="2021-09" db="EMBL/GenBank/DDBJ databases">
        <authorList>
            <person name="Jia N."/>
            <person name="Wang J."/>
            <person name="Shi W."/>
            <person name="Du L."/>
            <person name="Sun Y."/>
            <person name="Zhan W."/>
            <person name="Jiang J."/>
            <person name="Wang Q."/>
            <person name="Zhang B."/>
            <person name="Ji P."/>
            <person name="Sakyi L.B."/>
            <person name="Cui X."/>
            <person name="Yuan T."/>
            <person name="Jiang B."/>
            <person name="Yang W."/>
            <person name="Lam T.T.-Y."/>
            <person name="Chang Q."/>
            <person name="Ding S."/>
            <person name="Wang X."/>
            <person name="Zhu J."/>
            <person name="Ruan X."/>
            <person name="Zhao L."/>
            <person name="Wei J."/>
            <person name="Que T."/>
            <person name="Du C."/>
            <person name="Cheng J."/>
            <person name="Dai P."/>
            <person name="Han X."/>
            <person name="Huang E."/>
            <person name="Gao Y."/>
            <person name="Liu J."/>
            <person name="Shao H."/>
            <person name="Ye R."/>
            <person name="Li L."/>
            <person name="Wei W."/>
            <person name="Wang X."/>
            <person name="Wang C."/>
            <person name="Huo Q."/>
            <person name="Li W."/>
            <person name="Guo W."/>
            <person name="Chen H."/>
            <person name="Chen S."/>
            <person name="Zhou L."/>
            <person name="Zhou L."/>
            <person name="Ni X."/>
            <person name="Tian J."/>
            <person name="Zhou Y."/>
            <person name="Sheng Y."/>
            <person name="Liu T."/>
            <person name="Pan Y."/>
            <person name="Xia L."/>
            <person name="Li J."/>
            <person name="Zhao F."/>
            <person name="Cao W."/>
        </authorList>
    </citation>
    <scope>NUCLEOTIDE SEQUENCE</scope>
    <source>
        <strain evidence="1">Rmic-2018</strain>
        <tissue evidence="1">Larvae</tissue>
    </source>
</reference>
<proteinExistence type="predicted"/>
<evidence type="ECO:0000313" key="2">
    <source>
        <dbReference type="Proteomes" id="UP000821866"/>
    </source>
</evidence>
<accession>A0A9J6DY01</accession>
<organism evidence="1 2">
    <name type="scientific">Rhipicephalus microplus</name>
    <name type="common">Cattle tick</name>
    <name type="synonym">Boophilus microplus</name>
    <dbReference type="NCBI Taxonomy" id="6941"/>
    <lineage>
        <taxon>Eukaryota</taxon>
        <taxon>Metazoa</taxon>
        <taxon>Ecdysozoa</taxon>
        <taxon>Arthropoda</taxon>
        <taxon>Chelicerata</taxon>
        <taxon>Arachnida</taxon>
        <taxon>Acari</taxon>
        <taxon>Parasitiformes</taxon>
        <taxon>Ixodida</taxon>
        <taxon>Ixodoidea</taxon>
        <taxon>Ixodidae</taxon>
        <taxon>Rhipicephalinae</taxon>
        <taxon>Rhipicephalus</taxon>
        <taxon>Boophilus</taxon>
    </lineage>
</organism>
<keyword evidence="2" id="KW-1185">Reference proteome</keyword>
<gene>
    <name evidence="1" type="ORF">HPB51_001623</name>
</gene>